<keyword evidence="2" id="KW-0997">Cell inner membrane</keyword>
<dbReference type="Gene3D" id="1.10.287.950">
    <property type="entry name" value="Methyl-accepting chemotaxis protein"/>
    <property type="match status" value="1"/>
</dbReference>
<reference evidence="12" key="1">
    <citation type="submission" date="2017-08" db="EMBL/GenBank/DDBJ databases">
        <authorList>
            <person name="Imhoff J.F."/>
            <person name="Rahn T."/>
            <person name="Kuenzel S."/>
            <person name="Neulinger S.C."/>
        </authorList>
    </citation>
    <scope>NUCLEOTIDE SEQUENCE</scope>
    <source>
        <strain evidence="12">DSM 9154</strain>
    </source>
</reference>
<evidence type="ECO:0000256" key="5">
    <source>
        <dbReference type="PROSITE-ProRule" id="PRU00284"/>
    </source>
</evidence>
<evidence type="ECO:0000259" key="11">
    <source>
        <dbReference type="PROSITE" id="PS50885"/>
    </source>
</evidence>
<reference evidence="12" key="2">
    <citation type="journal article" date="2020" name="Microorganisms">
        <title>Osmotic Adaptation and Compatible Solute Biosynthesis of Phototrophic Bacteria as Revealed from Genome Analyses.</title>
        <authorList>
            <person name="Imhoff J.F."/>
            <person name="Rahn T."/>
            <person name="Kunzel S."/>
            <person name="Keller A."/>
            <person name="Neulinger S.C."/>
        </authorList>
    </citation>
    <scope>NUCLEOTIDE SEQUENCE</scope>
    <source>
        <strain evidence="12">DSM 9154</strain>
    </source>
</reference>
<evidence type="ECO:0000259" key="10">
    <source>
        <dbReference type="PROSITE" id="PS50192"/>
    </source>
</evidence>
<dbReference type="AlphaFoldDB" id="A0A934V1W7"/>
<evidence type="ECO:0000256" key="4">
    <source>
        <dbReference type="ARBA" id="ARBA00029447"/>
    </source>
</evidence>
<dbReference type="PROSITE" id="PS50885">
    <property type="entry name" value="HAMP"/>
    <property type="match status" value="1"/>
</dbReference>
<keyword evidence="6" id="KW-0175">Coiled coil</keyword>
<proteinExistence type="inferred from homology"/>
<dbReference type="SMART" id="SM00283">
    <property type="entry name" value="MA"/>
    <property type="match status" value="1"/>
</dbReference>
<dbReference type="CDD" id="cd06225">
    <property type="entry name" value="HAMP"/>
    <property type="match status" value="1"/>
</dbReference>
<dbReference type="PANTHER" id="PTHR32089:SF112">
    <property type="entry name" value="LYSOZYME-LIKE PROTEIN-RELATED"/>
    <property type="match status" value="1"/>
</dbReference>
<evidence type="ECO:0000256" key="7">
    <source>
        <dbReference type="SAM" id="MobiDB-lite"/>
    </source>
</evidence>
<feature type="domain" description="Methyl-accepting transducer" evidence="9">
    <location>
        <begin position="428"/>
        <end position="671"/>
    </location>
</feature>
<dbReference type="InterPro" id="IPR004090">
    <property type="entry name" value="Chemotax_Me-accpt_rcpt"/>
</dbReference>
<dbReference type="PROSITE" id="PS50192">
    <property type="entry name" value="T_SNARE"/>
    <property type="match status" value="1"/>
</dbReference>
<dbReference type="GO" id="GO:0004888">
    <property type="term" value="F:transmembrane signaling receptor activity"/>
    <property type="evidence" value="ECO:0007669"/>
    <property type="project" value="InterPro"/>
</dbReference>
<evidence type="ECO:0000256" key="6">
    <source>
        <dbReference type="SAM" id="Coils"/>
    </source>
</evidence>
<evidence type="ECO:0000256" key="3">
    <source>
        <dbReference type="ARBA" id="ARBA00023224"/>
    </source>
</evidence>
<dbReference type="SMART" id="SM00304">
    <property type="entry name" value="HAMP"/>
    <property type="match status" value="1"/>
</dbReference>
<evidence type="ECO:0000313" key="12">
    <source>
        <dbReference type="EMBL" id="MBK1698890.1"/>
    </source>
</evidence>
<dbReference type="GO" id="GO:0007165">
    <property type="term" value="P:signal transduction"/>
    <property type="evidence" value="ECO:0007669"/>
    <property type="project" value="UniProtKB-KW"/>
</dbReference>
<dbReference type="Gene3D" id="6.10.340.10">
    <property type="match status" value="1"/>
</dbReference>
<feature type="domain" description="T-SNARE coiled-coil homology" evidence="10">
    <location>
        <begin position="595"/>
        <end position="649"/>
    </location>
</feature>
<dbReference type="Proteomes" id="UP000778970">
    <property type="component" value="Unassembled WGS sequence"/>
</dbReference>
<evidence type="ECO:0000256" key="2">
    <source>
        <dbReference type="ARBA" id="ARBA00022519"/>
    </source>
</evidence>
<accession>A0A934V1W7</accession>
<evidence type="ECO:0000259" key="9">
    <source>
        <dbReference type="PROSITE" id="PS50111"/>
    </source>
</evidence>
<dbReference type="InterPro" id="IPR004089">
    <property type="entry name" value="MCPsignal_dom"/>
</dbReference>
<dbReference type="GO" id="GO:0005886">
    <property type="term" value="C:plasma membrane"/>
    <property type="evidence" value="ECO:0007669"/>
    <property type="project" value="UniProtKB-SubCell"/>
</dbReference>
<name>A0A934V1W7_9PROT</name>
<sequence length="691" mass="73786">MRLLLHTPYAPSWRSILLSQIKKLRVGQRLALAAAIPFIGLLGVLSLYTVENLNARTQAQTVSAFTQAMPPVSDAVHHLQRERGMSVGYTASEGARFGQQLRTQRDTTDQALSQLPEAGDGKFDGTMTTVKTRLRDLAALRRDVDRQIYAPSEVAQRYTQIVRSLIGVLQNLRRTTVGTGTSEKTTAYLGLVEAKERAGIQRAVGSAGFASGFDAKTHSRFLSLRAREAAYLDVLRAAAEPRFQAQLQEIEDSAAGQQVAELSQQAVQAGYTHETTVDPQTWFAASSRRIDALRDLEEDMVNALAATMTARSEAKTWSLIQTLGLGIALLAITAVTMHRVVRSVVSPLGALTHAINALSQGKTDQAVPETHRQDEIGAVARATEVFREALVEQLAQEAREKERQAAEAERAQRLRELVASFEQSVQEVVDAVTSSSTELNATAQSLSTMADRSGKQAQTVSAAAEQASSNVQTVASGASELSTSVDDINQQAANASTMTGEARRQSQTTGQRVDSLKTAADQIGSVVELISEIAEQTNLLALNATIEAARAGDAGKGFAVVAHEVKTLASQTAKATGQIREQVNEIQRETDLAAEAIETIATTIEQIDEVAQSVASAAEEQGAATREIARSVEEAATGTQEVTRNISGVSEAAVDTGSAAHEVLEAADALSKQSNALKSEVSSFLDSIRAA</sequence>
<evidence type="ECO:0000256" key="1">
    <source>
        <dbReference type="ARBA" id="ARBA00004429"/>
    </source>
</evidence>
<dbReference type="PRINTS" id="PR00260">
    <property type="entry name" value="CHEMTRNSDUCR"/>
</dbReference>
<feature type="transmembrane region" description="Helical" evidence="8">
    <location>
        <begin position="30"/>
        <end position="50"/>
    </location>
</feature>
<keyword evidence="3 5" id="KW-0807">Transducer</keyword>
<dbReference type="InterPro" id="IPR003660">
    <property type="entry name" value="HAMP_dom"/>
</dbReference>
<dbReference type="Pfam" id="PF08376">
    <property type="entry name" value="NIT"/>
    <property type="match status" value="1"/>
</dbReference>
<comment type="caution">
    <text evidence="12">The sequence shown here is derived from an EMBL/GenBank/DDBJ whole genome shotgun (WGS) entry which is preliminary data.</text>
</comment>
<dbReference type="InterPro" id="IPR013587">
    <property type="entry name" value="Nitrate/nitrite_sensing"/>
</dbReference>
<evidence type="ECO:0000313" key="13">
    <source>
        <dbReference type="Proteomes" id="UP000778970"/>
    </source>
</evidence>
<keyword evidence="8" id="KW-1133">Transmembrane helix</keyword>
<dbReference type="PROSITE" id="PS50111">
    <property type="entry name" value="CHEMOTAXIS_TRANSDUC_2"/>
    <property type="match status" value="1"/>
</dbReference>
<keyword evidence="8" id="KW-0472">Membrane</keyword>
<evidence type="ECO:0000256" key="8">
    <source>
        <dbReference type="SAM" id="Phobius"/>
    </source>
</evidence>
<keyword evidence="2" id="KW-1003">Cell membrane</keyword>
<comment type="similarity">
    <text evidence="4">Belongs to the methyl-accepting chemotaxis (MCP) protein family.</text>
</comment>
<organism evidence="12 13">
    <name type="scientific">Rhodovibrio salinarum</name>
    <dbReference type="NCBI Taxonomy" id="1087"/>
    <lineage>
        <taxon>Bacteria</taxon>
        <taxon>Pseudomonadati</taxon>
        <taxon>Pseudomonadota</taxon>
        <taxon>Alphaproteobacteria</taxon>
        <taxon>Rhodospirillales</taxon>
        <taxon>Rhodovibrionaceae</taxon>
        <taxon>Rhodovibrio</taxon>
    </lineage>
</organism>
<protein>
    <submittedName>
        <fullName evidence="12">Methyl-accepting chemotaxis protein</fullName>
    </submittedName>
</protein>
<dbReference type="EMBL" id="NRRE01000032">
    <property type="protein sequence ID" value="MBK1698890.1"/>
    <property type="molecule type" value="Genomic_DNA"/>
</dbReference>
<feature type="domain" description="HAMP" evidence="11">
    <location>
        <begin position="342"/>
        <end position="395"/>
    </location>
</feature>
<feature type="region of interest" description="Disordered" evidence="7">
    <location>
        <begin position="445"/>
        <end position="464"/>
    </location>
</feature>
<dbReference type="SUPFAM" id="SSF58104">
    <property type="entry name" value="Methyl-accepting chemotaxis protein (MCP) signaling domain"/>
    <property type="match status" value="1"/>
</dbReference>
<gene>
    <name evidence="12" type="ORF">CKO21_16715</name>
</gene>
<comment type="subcellular location">
    <subcellularLocation>
        <location evidence="1">Cell inner membrane</location>
        <topology evidence="1">Multi-pass membrane protein</topology>
    </subcellularLocation>
</comment>
<dbReference type="InterPro" id="IPR000727">
    <property type="entry name" value="T_SNARE_dom"/>
</dbReference>
<keyword evidence="13" id="KW-1185">Reference proteome</keyword>
<dbReference type="Pfam" id="PF00672">
    <property type="entry name" value="HAMP"/>
    <property type="match status" value="1"/>
</dbReference>
<dbReference type="GO" id="GO:0006935">
    <property type="term" value="P:chemotaxis"/>
    <property type="evidence" value="ECO:0007669"/>
    <property type="project" value="InterPro"/>
</dbReference>
<keyword evidence="8" id="KW-0812">Transmembrane</keyword>
<dbReference type="PANTHER" id="PTHR32089">
    <property type="entry name" value="METHYL-ACCEPTING CHEMOTAXIS PROTEIN MCPB"/>
    <property type="match status" value="1"/>
</dbReference>
<feature type="coiled-coil region" evidence="6">
    <location>
        <begin position="387"/>
        <end position="414"/>
    </location>
</feature>
<dbReference type="Pfam" id="PF00015">
    <property type="entry name" value="MCPsignal"/>
    <property type="match status" value="1"/>
</dbReference>